<dbReference type="InterPro" id="IPR025944">
    <property type="entry name" value="Sigma_54_int_dom_CS"/>
</dbReference>
<dbReference type="InterPro" id="IPR029016">
    <property type="entry name" value="GAF-like_dom_sf"/>
</dbReference>
<dbReference type="Pfam" id="PF25601">
    <property type="entry name" value="AAA_lid_14"/>
    <property type="match status" value="1"/>
</dbReference>
<dbReference type="PROSITE" id="PS50045">
    <property type="entry name" value="SIGMA54_INTERACT_4"/>
    <property type="match status" value="1"/>
</dbReference>
<dbReference type="GO" id="GO:0003677">
    <property type="term" value="F:DNA binding"/>
    <property type="evidence" value="ECO:0007669"/>
    <property type="project" value="UniProtKB-KW"/>
</dbReference>
<dbReference type="FunFam" id="3.40.50.300:FF:000006">
    <property type="entry name" value="DNA-binding transcriptional regulator NtrC"/>
    <property type="match status" value="1"/>
</dbReference>
<dbReference type="Gene3D" id="3.30.450.40">
    <property type="match status" value="1"/>
</dbReference>
<feature type="domain" description="Sigma-54 factor interaction" evidence="6">
    <location>
        <begin position="187"/>
        <end position="415"/>
    </location>
</feature>
<dbReference type="Gene3D" id="1.10.8.60">
    <property type="match status" value="1"/>
</dbReference>
<sequence length="496" mass="54382">MDRTALERDLYLNVLRLLEAHDSPTGPLTEVLVGLVTLTEAERAYIELYQDETAGERRWSTSCGCTTSEEEQIRAVTSRGIVAAAIVSGQTVHTPFALLDPRFSASNSVKQQRLEAVLCVPLQGASPGVLYLEGRRGAGPFAPEVVQVVENVARFIGTTAQRATAWNRSAAPDPTRPFRERLRLDGIAGHSRALASVFEQVSLSCPLDVTVLVTGPSGTGKTQIAQAIHDNSKRRAGPFVELNCAAIPEGLIESELFGAMPGAFPGARRTTGKVEAAEGGTLFLDEIAEIPLAAQGKLLQLLQSKQYYALASPRLAKANVRVIAATNADLEQLVAEKRFREDLFYRLNVFTIRMPSLAERREDLGDLVDGLLDRLAEEHGLPRLRPSPGFYVYCEATEWPGNVRQLRHRLEAALIRAAAEVAAYIEPRHLMEARQGNESGCVSFHEATRIFQSNLIRRELAKAGGNISEMARCLDIARSHAYNLTKCFKIKLSEID</sequence>
<keyword evidence="3" id="KW-0805">Transcription regulation</keyword>
<dbReference type="STRING" id="1297742.A176_007008"/>
<dbReference type="InterPro" id="IPR002078">
    <property type="entry name" value="Sigma_54_int"/>
</dbReference>
<gene>
    <name evidence="7" type="ORF">A176_007008</name>
</gene>
<evidence type="ECO:0000259" key="6">
    <source>
        <dbReference type="PROSITE" id="PS50045"/>
    </source>
</evidence>
<proteinExistence type="predicted"/>
<keyword evidence="5" id="KW-0804">Transcription</keyword>
<dbReference type="KEGG" id="mym:A176_007008"/>
<dbReference type="PROSITE" id="PS00676">
    <property type="entry name" value="SIGMA54_INTERACT_2"/>
    <property type="match status" value="1"/>
</dbReference>
<dbReference type="SUPFAM" id="SSF55781">
    <property type="entry name" value="GAF domain-like"/>
    <property type="match status" value="1"/>
</dbReference>
<evidence type="ECO:0000256" key="5">
    <source>
        <dbReference type="ARBA" id="ARBA00023163"/>
    </source>
</evidence>
<dbReference type="GO" id="GO:0006355">
    <property type="term" value="P:regulation of DNA-templated transcription"/>
    <property type="evidence" value="ECO:0007669"/>
    <property type="project" value="InterPro"/>
</dbReference>
<dbReference type="InterPro" id="IPR003593">
    <property type="entry name" value="AAA+_ATPase"/>
</dbReference>
<dbReference type="Pfam" id="PF00158">
    <property type="entry name" value="Sigma54_activat"/>
    <property type="match status" value="1"/>
</dbReference>
<dbReference type="SUPFAM" id="SSF52540">
    <property type="entry name" value="P-loop containing nucleoside triphosphate hydrolases"/>
    <property type="match status" value="1"/>
</dbReference>
<evidence type="ECO:0000313" key="8">
    <source>
        <dbReference type="Proteomes" id="UP000009026"/>
    </source>
</evidence>
<dbReference type="SMART" id="SM00065">
    <property type="entry name" value="GAF"/>
    <property type="match status" value="1"/>
</dbReference>
<organism evidence="7 8">
    <name type="scientific">Pseudomyxococcus hansupus</name>
    <dbReference type="NCBI Taxonomy" id="1297742"/>
    <lineage>
        <taxon>Bacteria</taxon>
        <taxon>Pseudomonadati</taxon>
        <taxon>Myxococcota</taxon>
        <taxon>Myxococcia</taxon>
        <taxon>Myxococcales</taxon>
        <taxon>Cystobacterineae</taxon>
        <taxon>Myxococcaceae</taxon>
        <taxon>Pseudomyxococcus</taxon>
    </lineage>
</organism>
<dbReference type="PROSITE" id="PS00688">
    <property type="entry name" value="SIGMA54_INTERACT_3"/>
    <property type="match status" value="1"/>
</dbReference>
<dbReference type="InterPro" id="IPR058031">
    <property type="entry name" value="AAA_lid_NorR"/>
</dbReference>
<dbReference type="Proteomes" id="UP000009026">
    <property type="component" value="Chromosome"/>
</dbReference>
<dbReference type="AlphaFoldDB" id="A0A0H4X377"/>
<dbReference type="Gene3D" id="1.10.10.60">
    <property type="entry name" value="Homeodomain-like"/>
    <property type="match status" value="1"/>
</dbReference>
<evidence type="ECO:0000313" key="7">
    <source>
        <dbReference type="EMBL" id="AKQ70096.1"/>
    </source>
</evidence>
<protein>
    <submittedName>
        <fullName evidence="7">Nitrogen regulation protein NtrC</fullName>
    </submittedName>
</protein>
<accession>A0A0H4X377</accession>
<evidence type="ECO:0000256" key="4">
    <source>
        <dbReference type="ARBA" id="ARBA00023125"/>
    </source>
</evidence>
<dbReference type="InterPro" id="IPR027417">
    <property type="entry name" value="P-loop_NTPase"/>
</dbReference>
<dbReference type="Gene3D" id="3.40.50.300">
    <property type="entry name" value="P-loop containing nucleotide triphosphate hydrolases"/>
    <property type="match status" value="1"/>
</dbReference>
<dbReference type="GO" id="GO:0005524">
    <property type="term" value="F:ATP binding"/>
    <property type="evidence" value="ECO:0007669"/>
    <property type="project" value="UniProtKB-KW"/>
</dbReference>
<evidence type="ECO:0000256" key="1">
    <source>
        <dbReference type="ARBA" id="ARBA00022741"/>
    </source>
</evidence>
<keyword evidence="2" id="KW-0067">ATP-binding</keyword>
<keyword evidence="4" id="KW-0238">DNA-binding</keyword>
<evidence type="ECO:0000256" key="3">
    <source>
        <dbReference type="ARBA" id="ARBA00023015"/>
    </source>
</evidence>
<dbReference type="InterPro" id="IPR025943">
    <property type="entry name" value="Sigma_54_int_dom_ATP-bd_2"/>
</dbReference>
<dbReference type="InterPro" id="IPR003018">
    <property type="entry name" value="GAF"/>
</dbReference>
<dbReference type="CDD" id="cd00009">
    <property type="entry name" value="AAA"/>
    <property type="match status" value="1"/>
</dbReference>
<dbReference type="eggNOG" id="COG3829">
    <property type="taxonomic scope" value="Bacteria"/>
</dbReference>
<dbReference type="RefSeq" id="WP_021781315.1">
    <property type="nucleotide sequence ID" value="NZ_CP012109.1"/>
</dbReference>
<dbReference type="PATRIC" id="fig|1297742.4.peg.7108"/>
<reference evidence="7 8" key="1">
    <citation type="journal article" date="2016" name="PLoS ONE">
        <title>Complete Genome Sequence and Comparative Genomics of a Novel Myxobacterium Myxococcus hansupus.</title>
        <authorList>
            <person name="Sharma G."/>
            <person name="Narwani T."/>
            <person name="Subramanian S."/>
        </authorList>
    </citation>
    <scope>NUCLEOTIDE SEQUENCE [LARGE SCALE GENOMIC DNA]</scope>
    <source>
        <strain evidence="8">mixupus</strain>
    </source>
</reference>
<evidence type="ECO:0000256" key="2">
    <source>
        <dbReference type="ARBA" id="ARBA00022840"/>
    </source>
</evidence>
<dbReference type="PANTHER" id="PTHR32071">
    <property type="entry name" value="TRANSCRIPTIONAL REGULATORY PROTEIN"/>
    <property type="match status" value="1"/>
</dbReference>
<dbReference type="EMBL" id="CP012109">
    <property type="protein sequence ID" value="AKQ70096.1"/>
    <property type="molecule type" value="Genomic_DNA"/>
</dbReference>
<dbReference type="SMART" id="SM00382">
    <property type="entry name" value="AAA"/>
    <property type="match status" value="1"/>
</dbReference>
<name>A0A0H4X377_9BACT</name>
<keyword evidence="8" id="KW-1185">Reference proteome</keyword>
<keyword evidence="1" id="KW-0547">Nucleotide-binding</keyword>